<dbReference type="RefSeq" id="WP_189542186.1">
    <property type="nucleotide sequence ID" value="NZ_BMZD01000006.1"/>
</dbReference>
<dbReference type="InterPro" id="IPR037069">
    <property type="entry name" value="AcylCoA_DH/ox_N_sf"/>
</dbReference>
<evidence type="ECO:0000256" key="5">
    <source>
        <dbReference type="ARBA" id="ARBA00023002"/>
    </source>
</evidence>
<dbReference type="SUPFAM" id="SSF56645">
    <property type="entry name" value="Acyl-CoA dehydrogenase NM domain-like"/>
    <property type="match status" value="1"/>
</dbReference>
<accession>A0A918VJW3</accession>
<evidence type="ECO:0000256" key="3">
    <source>
        <dbReference type="ARBA" id="ARBA00022630"/>
    </source>
</evidence>
<evidence type="ECO:0000313" key="8">
    <source>
        <dbReference type="Proteomes" id="UP000634139"/>
    </source>
</evidence>
<dbReference type="EMBL" id="BMZD01000006">
    <property type="protein sequence ID" value="GHA03455.1"/>
    <property type="molecule type" value="Genomic_DNA"/>
</dbReference>
<dbReference type="Proteomes" id="UP000634139">
    <property type="component" value="Unassembled WGS sequence"/>
</dbReference>
<dbReference type="PANTHER" id="PTHR43884:SF20">
    <property type="entry name" value="ACYL-COA DEHYDROGENASE FADE28"/>
    <property type="match status" value="1"/>
</dbReference>
<dbReference type="GO" id="GO:0050660">
    <property type="term" value="F:flavin adenine dinucleotide binding"/>
    <property type="evidence" value="ECO:0007669"/>
    <property type="project" value="InterPro"/>
</dbReference>
<dbReference type="InterPro" id="IPR009100">
    <property type="entry name" value="AcylCoA_DH/oxidase_NM_dom_sf"/>
</dbReference>
<name>A0A918VJW3_9SPHN</name>
<reference evidence="7" key="1">
    <citation type="journal article" date="2014" name="Int. J. Syst. Evol. Microbiol.">
        <title>Complete genome sequence of Corynebacterium casei LMG S-19264T (=DSM 44701T), isolated from a smear-ripened cheese.</title>
        <authorList>
            <consortium name="US DOE Joint Genome Institute (JGI-PGF)"/>
            <person name="Walter F."/>
            <person name="Albersmeier A."/>
            <person name="Kalinowski J."/>
            <person name="Ruckert C."/>
        </authorList>
    </citation>
    <scope>NUCLEOTIDE SEQUENCE</scope>
    <source>
        <strain evidence="7">KCTC 32422</strain>
    </source>
</reference>
<reference evidence="7" key="2">
    <citation type="submission" date="2020-09" db="EMBL/GenBank/DDBJ databases">
        <authorList>
            <person name="Sun Q."/>
            <person name="Kim S."/>
        </authorList>
    </citation>
    <scope>NUCLEOTIDE SEQUENCE</scope>
    <source>
        <strain evidence="7">KCTC 32422</strain>
    </source>
</reference>
<proteinExistence type="inferred from homology"/>
<evidence type="ECO:0000256" key="4">
    <source>
        <dbReference type="ARBA" id="ARBA00022827"/>
    </source>
</evidence>
<dbReference type="Gene3D" id="1.20.140.10">
    <property type="entry name" value="Butyryl-CoA Dehydrogenase, subunit A, domain 3"/>
    <property type="match status" value="1"/>
</dbReference>
<evidence type="ECO:0000313" key="7">
    <source>
        <dbReference type="EMBL" id="GHA03455.1"/>
    </source>
</evidence>
<comment type="caution">
    <text evidence="7">The sequence shown here is derived from an EMBL/GenBank/DDBJ whole genome shotgun (WGS) entry which is preliminary data.</text>
</comment>
<organism evidence="7 8">
    <name type="scientific">Novosphingobium arvoryzae</name>
    <dbReference type="NCBI Taxonomy" id="1256514"/>
    <lineage>
        <taxon>Bacteria</taxon>
        <taxon>Pseudomonadati</taxon>
        <taxon>Pseudomonadota</taxon>
        <taxon>Alphaproteobacteria</taxon>
        <taxon>Sphingomonadales</taxon>
        <taxon>Sphingomonadaceae</taxon>
        <taxon>Novosphingobium</taxon>
    </lineage>
</organism>
<dbReference type="SUPFAM" id="SSF47203">
    <property type="entry name" value="Acyl-CoA dehydrogenase C-terminal domain-like"/>
    <property type="match status" value="1"/>
</dbReference>
<dbReference type="AlphaFoldDB" id="A0A918VJW3"/>
<protein>
    <submittedName>
        <fullName evidence="7">Acyl-CoA dehydrogenase</fullName>
    </submittedName>
</protein>
<keyword evidence="4" id="KW-0274">FAD</keyword>
<evidence type="ECO:0000256" key="2">
    <source>
        <dbReference type="ARBA" id="ARBA00009347"/>
    </source>
</evidence>
<dbReference type="PANTHER" id="PTHR43884">
    <property type="entry name" value="ACYL-COA DEHYDROGENASE"/>
    <property type="match status" value="1"/>
</dbReference>
<keyword evidence="8" id="KW-1185">Reference proteome</keyword>
<evidence type="ECO:0000256" key="1">
    <source>
        <dbReference type="ARBA" id="ARBA00001974"/>
    </source>
</evidence>
<sequence>MPLDLPLDDNQTTLRDGIARYLADHNQPGWTQLAGDLGLMSIGIPESAGGFGGGATERALAAAALGPTLAAADWLPHVLAAELLARAAPDHAALPALALGQQRIALVDVAAHAGFSANPLTGIAELVAGAGAADWALVLDDSAVQLVRLGSAEAATTPRPMLDGTARGDIAFAAPPAEMIAGGNAAAALAALARDALIAGRCAEACGLMRRMLDDTVAFLGQRQQFGQPIARFQVLRHRVADMQMTVLKAAALTEVAVQAETADPTTRRHAVSAAAIEVIDAVRAVGEGAVQMHGAMGLTGELTLGRFYKRGLAIGAELGPARRHFAAL</sequence>
<dbReference type="InterPro" id="IPR036250">
    <property type="entry name" value="AcylCo_DH-like_C"/>
</dbReference>
<dbReference type="InterPro" id="IPR009075">
    <property type="entry name" value="AcylCo_DH/oxidase_C"/>
</dbReference>
<dbReference type="Pfam" id="PF00441">
    <property type="entry name" value="Acyl-CoA_dh_1"/>
    <property type="match status" value="1"/>
</dbReference>
<dbReference type="Gene3D" id="1.10.540.10">
    <property type="entry name" value="Acyl-CoA dehydrogenase/oxidase, N-terminal domain"/>
    <property type="match status" value="1"/>
</dbReference>
<comment type="similarity">
    <text evidence="2">Belongs to the acyl-CoA dehydrogenase family.</text>
</comment>
<feature type="domain" description="Acyl-CoA dehydrogenase/oxidase C-terminal" evidence="6">
    <location>
        <begin position="201"/>
        <end position="311"/>
    </location>
</feature>
<evidence type="ECO:0000259" key="6">
    <source>
        <dbReference type="Pfam" id="PF00441"/>
    </source>
</evidence>
<keyword evidence="3" id="KW-0285">Flavoprotein</keyword>
<dbReference type="GO" id="GO:0003995">
    <property type="term" value="F:acyl-CoA dehydrogenase activity"/>
    <property type="evidence" value="ECO:0007669"/>
    <property type="project" value="TreeGrafter"/>
</dbReference>
<comment type="cofactor">
    <cofactor evidence="1">
        <name>FAD</name>
        <dbReference type="ChEBI" id="CHEBI:57692"/>
    </cofactor>
</comment>
<keyword evidence="5" id="KW-0560">Oxidoreductase</keyword>
<gene>
    <name evidence="7" type="ORF">GCM10011617_25680</name>
</gene>